<dbReference type="InterPro" id="IPR036283">
    <property type="entry name" value="NOB1_Zf-like_sf"/>
</dbReference>
<gene>
    <name evidence="1" type="ORF">EA473_16425</name>
</gene>
<evidence type="ECO:0000313" key="1">
    <source>
        <dbReference type="EMBL" id="RQG92369.1"/>
    </source>
</evidence>
<keyword evidence="2" id="KW-1185">Reference proteome</keyword>
<accession>A0A3N6P3N3</accession>
<dbReference type="OrthoDB" id="202127at2157"/>
<evidence type="ECO:0000313" key="2">
    <source>
        <dbReference type="Proteomes" id="UP000282323"/>
    </source>
</evidence>
<dbReference type="Proteomes" id="UP000282323">
    <property type="component" value="Unassembled WGS sequence"/>
</dbReference>
<name>A0A3N6P3N3_NATCH</name>
<sequence>MRGTYRCTSCTAYFRASRVLCGVCGTPGLETDRKRCPGCGSSYSDSPHQHCPRCGSDEVELVRSG</sequence>
<organism evidence="1 2">
    <name type="scientific">Natrarchaeobius chitinivorans</name>
    <dbReference type="NCBI Taxonomy" id="1679083"/>
    <lineage>
        <taxon>Archaea</taxon>
        <taxon>Methanobacteriati</taxon>
        <taxon>Methanobacteriota</taxon>
        <taxon>Stenosarchaea group</taxon>
        <taxon>Halobacteria</taxon>
        <taxon>Halobacteriales</taxon>
        <taxon>Natrialbaceae</taxon>
        <taxon>Natrarchaeobius</taxon>
    </lineage>
</organism>
<evidence type="ECO:0008006" key="3">
    <source>
        <dbReference type="Google" id="ProtNLM"/>
    </source>
</evidence>
<dbReference type="RefSeq" id="WP_124196682.1">
    <property type="nucleotide sequence ID" value="NZ_REGA01000016.1"/>
</dbReference>
<dbReference type="EMBL" id="REGA01000016">
    <property type="protein sequence ID" value="RQG92369.1"/>
    <property type="molecule type" value="Genomic_DNA"/>
</dbReference>
<protein>
    <recommendedName>
        <fullName evidence="3">Zinc ribbon domain-containing protein</fullName>
    </recommendedName>
</protein>
<proteinExistence type="predicted"/>
<comment type="caution">
    <text evidence="1">The sequence shown here is derived from an EMBL/GenBank/DDBJ whole genome shotgun (WGS) entry which is preliminary data.</text>
</comment>
<dbReference type="SUPFAM" id="SSF144206">
    <property type="entry name" value="NOB1 zinc finger-like"/>
    <property type="match status" value="1"/>
</dbReference>
<dbReference type="AlphaFoldDB" id="A0A3N6P3N3"/>
<reference evidence="1 2" key="1">
    <citation type="submission" date="2018-10" db="EMBL/GenBank/DDBJ databases">
        <title>Natrarchaeobius chitinivorans gen. nov., sp. nov., and Natrarchaeobius haloalkaliphilus sp. nov., alkaliphilic, chitin-utilizing haloarchaea from hypersaline alkaline lakes.</title>
        <authorList>
            <person name="Sorokin D.Y."/>
            <person name="Elcheninov A.G."/>
            <person name="Kostrikina N.A."/>
            <person name="Bale N.J."/>
            <person name="Sinninghe Damste J.S."/>
            <person name="Khijniak T.V."/>
            <person name="Kublanov I.V."/>
            <person name="Toshchakov S.V."/>
        </authorList>
    </citation>
    <scope>NUCLEOTIDE SEQUENCE [LARGE SCALE GENOMIC DNA]</scope>
    <source>
        <strain evidence="1 2">AArcht4T</strain>
    </source>
</reference>